<dbReference type="Proteomes" id="UP001596457">
    <property type="component" value="Unassembled WGS sequence"/>
</dbReference>
<keyword evidence="2" id="KW-0238">DNA-binding</keyword>
<gene>
    <name evidence="6" type="ORF">ACFQU0_10890</name>
</gene>
<dbReference type="Pfam" id="PF07729">
    <property type="entry name" value="FCD"/>
    <property type="match status" value="1"/>
</dbReference>
<dbReference type="PRINTS" id="PR00035">
    <property type="entry name" value="HTHGNTR"/>
</dbReference>
<evidence type="ECO:0000256" key="2">
    <source>
        <dbReference type="ARBA" id="ARBA00023125"/>
    </source>
</evidence>
<dbReference type="Gene3D" id="1.20.120.530">
    <property type="entry name" value="GntR ligand-binding domain-like"/>
    <property type="match status" value="1"/>
</dbReference>
<evidence type="ECO:0000256" key="1">
    <source>
        <dbReference type="ARBA" id="ARBA00023015"/>
    </source>
</evidence>
<dbReference type="SMART" id="SM00895">
    <property type="entry name" value="FCD"/>
    <property type="match status" value="1"/>
</dbReference>
<dbReference type="InterPro" id="IPR036388">
    <property type="entry name" value="WH-like_DNA-bd_sf"/>
</dbReference>
<organism evidence="6 7">
    <name type="scientific">Hydrogenophaga defluvii</name>
    <dbReference type="NCBI Taxonomy" id="249410"/>
    <lineage>
        <taxon>Bacteria</taxon>
        <taxon>Pseudomonadati</taxon>
        <taxon>Pseudomonadota</taxon>
        <taxon>Betaproteobacteria</taxon>
        <taxon>Burkholderiales</taxon>
        <taxon>Comamonadaceae</taxon>
        <taxon>Hydrogenophaga</taxon>
    </lineage>
</organism>
<dbReference type="SMART" id="SM00345">
    <property type="entry name" value="HTH_GNTR"/>
    <property type="match status" value="1"/>
</dbReference>
<feature type="region of interest" description="Disordered" evidence="4">
    <location>
        <begin position="256"/>
        <end position="287"/>
    </location>
</feature>
<feature type="compositionally biased region" description="Low complexity" evidence="4">
    <location>
        <begin position="263"/>
        <end position="280"/>
    </location>
</feature>
<evidence type="ECO:0000259" key="5">
    <source>
        <dbReference type="PROSITE" id="PS50949"/>
    </source>
</evidence>
<dbReference type="PANTHER" id="PTHR43537:SF5">
    <property type="entry name" value="UXU OPERON TRANSCRIPTIONAL REGULATOR"/>
    <property type="match status" value="1"/>
</dbReference>
<dbReference type="Gene3D" id="1.10.10.10">
    <property type="entry name" value="Winged helix-like DNA-binding domain superfamily/Winged helix DNA-binding domain"/>
    <property type="match status" value="1"/>
</dbReference>
<accession>A0ABW2SCK9</accession>
<dbReference type="EMBL" id="JBHTBZ010000024">
    <property type="protein sequence ID" value="MFC7460933.1"/>
    <property type="molecule type" value="Genomic_DNA"/>
</dbReference>
<dbReference type="CDD" id="cd07377">
    <property type="entry name" value="WHTH_GntR"/>
    <property type="match status" value="1"/>
</dbReference>
<keyword evidence="3" id="KW-0804">Transcription</keyword>
<keyword evidence="1" id="KW-0805">Transcription regulation</keyword>
<dbReference type="Pfam" id="PF00392">
    <property type="entry name" value="GntR"/>
    <property type="match status" value="1"/>
</dbReference>
<evidence type="ECO:0000313" key="7">
    <source>
        <dbReference type="Proteomes" id="UP001596457"/>
    </source>
</evidence>
<evidence type="ECO:0000313" key="6">
    <source>
        <dbReference type="EMBL" id="MFC7460933.1"/>
    </source>
</evidence>
<name>A0ABW2SCK9_9BURK</name>
<dbReference type="PROSITE" id="PS50949">
    <property type="entry name" value="HTH_GNTR"/>
    <property type="match status" value="1"/>
</dbReference>
<sequence>MARTMPEQRGIKQLKRSDLVAEEIKRLITERNLNPGDKLPREIELQQQFEVSKGTIREALKSLEVQGLVKISTGPSGGGTIAEVPLNRTLQFMQNYLFFQDVTIDHIYTVRQMLEPELAASAVPHLTEEHFHALEHSISCCDPTQSAEDLLSQRREDVHFHDILAAASPNPFLRFTCEIINEMIRELIVYGNRTPLSEHRRFGEVNADFHRDILNAARARDADEVRRLMSEHMRDAAASVKRMKGRIQGRLILDTEGTRRPAAAKTSAGTARATPAAATTTRKKAPT</sequence>
<dbReference type="InterPro" id="IPR036390">
    <property type="entry name" value="WH_DNA-bd_sf"/>
</dbReference>
<feature type="domain" description="HTH gntR-type" evidence="5">
    <location>
        <begin position="14"/>
        <end position="84"/>
    </location>
</feature>
<protein>
    <submittedName>
        <fullName evidence="6">FadR/GntR family transcriptional regulator</fullName>
    </submittedName>
</protein>
<dbReference type="PANTHER" id="PTHR43537">
    <property type="entry name" value="TRANSCRIPTIONAL REGULATOR, GNTR FAMILY"/>
    <property type="match status" value="1"/>
</dbReference>
<comment type="caution">
    <text evidence="6">The sequence shown here is derived from an EMBL/GenBank/DDBJ whole genome shotgun (WGS) entry which is preliminary data.</text>
</comment>
<keyword evidence="7" id="KW-1185">Reference proteome</keyword>
<dbReference type="SUPFAM" id="SSF48008">
    <property type="entry name" value="GntR ligand-binding domain-like"/>
    <property type="match status" value="1"/>
</dbReference>
<dbReference type="InterPro" id="IPR008920">
    <property type="entry name" value="TF_FadR/GntR_C"/>
</dbReference>
<dbReference type="InterPro" id="IPR000524">
    <property type="entry name" value="Tscrpt_reg_HTH_GntR"/>
</dbReference>
<dbReference type="InterPro" id="IPR011711">
    <property type="entry name" value="GntR_C"/>
</dbReference>
<evidence type="ECO:0000256" key="4">
    <source>
        <dbReference type="SAM" id="MobiDB-lite"/>
    </source>
</evidence>
<proteinExistence type="predicted"/>
<evidence type="ECO:0000256" key="3">
    <source>
        <dbReference type="ARBA" id="ARBA00023163"/>
    </source>
</evidence>
<reference evidence="7" key="1">
    <citation type="journal article" date="2019" name="Int. J. Syst. Evol. Microbiol.">
        <title>The Global Catalogue of Microorganisms (GCM) 10K type strain sequencing project: providing services to taxonomists for standard genome sequencing and annotation.</title>
        <authorList>
            <consortium name="The Broad Institute Genomics Platform"/>
            <consortium name="The Broad Institute Genome Sequencing Center for Infectious Disease"/>
            <person name="Wu L."/>
            <person name="Ma J."/>
        </authorList>
    </citation>
    <scope>NUCLEOTIDE SEQUENCE [LARGE SCALE GENOMIC DNA]</scope>
    <source>
        <strain evidence="7">CCUG 53903</strain>
    </source>
</reference>
<dbReference type="SUPFAM" id="SSF46785">
    <property type="entry name" value="Winged helix' DNA-binding domain"/>
    <property type="match status" value="1"/>
</dbReference>